<evidence type="ECO:0000313" key="2">
    <source>
        <dbReference type="WBParaSite" id="nRc.2.0.1.t24373-RA"/>
    </source>
</evidence>
<dbReference type="Proteomes" id="UP000887565">
    <property type="component" value="Unplaced"/>
</dbReference>
<accession>A0A915JCY6</accession>
<reference evidence="2" key="1">
    <citation type="submission" date="2022-11" db="UniProtKB">
        <authorList>
            <consortium name="WormBaseParasite"/>
        </authorList>
    </citation>
    <scope>IDENTIFICATION</scope>
</reference>
<dbReference type="WBParaSite" id="nRc.2.0.1.t24373-RA">
    <property type="protein sequence ID" value="nRc.2.0.1.t24373-RA"/>
    <property type="gene ID" value="nRc.2.0.1.g24373"/>
</dbReference>
<keyword evidence="1" id="KW-1185">Reference proteome</keyword>
<dbReference type="AlphaFoldDB" id="A0A915JCY6"/>
<protein>
    <submittedName>
        <fullName evidence="2">Uncharacterized protein</fullName>
    </submittedName>
</protein>
<evidence type="ECO:0000313" key="1">
    <source>
        <dbReference type="Proteomes" id="UP000887565"/>
    </source>
</evidence>
<name>A0A915JCY6_ROMCU</name>
<sequence length="60" mass="7073">MFDGGRCDLFIIPEIFFREKRCNDRPKDVFVFVFYCDNLRTSEVASYADRRALSSNRLGD</sequence>
<organism evidence="1 2">
    <name type="scientific">Romanomermis culicivorax</name>
    <name type="common">Nematode worm</name>
    <dbReference type="NCBI Taxonomy" id="13658"/>
    <lineage>
        <taxon>Eukaryota</taxon>
        <taxon>Metazoa</taxon>
        <taxon>Ecdysozoa</taxon>
        <taxon>Nematoda</taxon>
        <taxon>Enoplea</taxon>
        <taxon>Dorylaimia</taxon>
        <taxon>Mermithida</taxon>
        <taxon>Mermithoidea</taxon>
        <taxon>Mermithidae</taxon>
        <taxon>Romanomermis</taxon>
    </lineage>
</organism>
<proteinExistence type="predicted"/>